<dbReference type="eggNOG" id="COG1044">
    <property type="taxonomic scope" value="Bacteria"/>
</dbReference>
<proteinExistence type="predicted"/>
<dbReference type="EMBL" id="CP001681">
    <property type="protein sequence ID" value="ACU03287.1"/>
    <property type="molecule type" value="Genomic_DNA"/>
</dbReference>
<protein>
    <submittedName>
        <fullName evidence="3">Uncharacterized protein</fullName>
    </submittedName>
</protein>
<name>C6Y3K8_PEDHD</name>
<dbReference type="Proteomes" id="UP000000852">
    <property type="component" value="Chromosome"/>
</dbReference>
<reference evidence="3 4" key="1">
    <citation type="journal article" date="2009" name="Stand. Genomic Sci.">
        <title>Complete genome sequence of Pedobacter heparinus type strain (HIM 762-3).</title>
        <authorList>
            <person name="Han C."/>
            <person name="Spring S."/>
            <person name="Lapidus A."/>
            <person name="Del Rio T.G."/>
            <person name="Tice H."/>
            <person name="Copeland A."/>
            <person name="Cheng J.F."/>
            <person name="Lucas S."/>
            <person name="Chen F."/>
            <person name="Nolan M."/>
            <person name="Bruce D."/>
            <person name="Goodwin L."/>
            <person name="Pitluck S."/>
            <person name="Ivanova N."/>
            <person name="Mavromatis K."/>
            <person name="Mikhailova N."/>
            <person name="Pati A."/>
            <person name="Chen A."/>
            <person name="Palaniappan K."/>
            <person name="Land M."/>
            <person name="Hauser L."/>
            <person name="Chang Y.J."/>
            <person name="Jeffries C.C."/>
            <person name="Saunders E."/>
            <person name="Chertkov O."/>
            <person name="Brettin T."/>
            <person name="Goker M."/>
            <person name="Rohde M."/>
            <person name="Bristow J."/>
            <person name="Eisen J.A."/>
            <person name="Markowitz V."/>
            <person name="Hugenholtz P."/>
            <person name="Kyrpides N.C."/>
            <person name="Klenk H.P."/>
            <person name="Detter J.C."/>
        </authorList>
    </citation>
    <scope>NUCLEOTIDE SEQUENCE [LARGE SCALE GENOMIC DNA]</scope>
    <source>
        <strain evidence="4">ATCC 13125 / DSM 2366 / CIP 104194 / JCM 7457 / NBRC 12017 / NCIMB 9290 / NRRL B-14731 / HIM 762-3</strain>
    </source>
</reference>
<feature type="chain" id="PRO_5002974705" evidence="2">
    <location>
        <begin position="23"/>
        <end position="252"/>
    </location>
</feature>
<dbReference type="RefSeq" id="WP_012781231.1">
    <property type="nucleotide sequence ID" value="NC_013061.1"/>
</dbReference>
<sequence>MKMKNTLLSMIFALGVSQVALSQTNVLPAIGNVGIGTLTPQYSLDVNGKIFVRGIGTYHYPDNADLQIGYGLASSGTNGTVSRLSMQPFGHTGGPWKFNARDDAASAYLDLNYGVQNAITIHHAGNVGIGVLIPDSKLSVNGNIRAREIKVENANWPDYVFTKDYQLPTLQQTENHIKEKGHLPGIPSAAEVKANGIDLGEMNAKLLQKIEELTLHLIEKEKEITNLKQRDQQQEDKINFILSKLNHSNSQK</sequence>
<feature type="coiled-coil region" evidence="1">
    <location>
        <begin position="203"/>
        <end position="237"/>
    </location>
</feature>
<evidence type="ECO:0000313" key="4">
    <source>
        <dbReference type="Proteomes" id="UP000000852"/>
    </source>
</evidence>
<dbReference type="AlphaFoldDB" id="C6Y3K8"/>
<keyword evidence="4" id="KW-1185">Reference proteome</keyword>
<keyword evidence="2" id="KW-0732">Signal</keyword>
<keyword evidence="1" id="KW-0175">Coiled coil</keyword>
<dbReference type="HOGENOM" id="CLU_044440_3_0_10"/>
<evidence type="ECO:0000256" key="2">
    <source>
        <dbReference type="SAM" id="SignalP"/>
    </source>
</evidence>
<evidence type="ECO:0000256" key="1">
    <source>
        <dbReference type="SAM" id="Coils"/>
    </source>
</evidence>
<evidence type="ECO:0000313" key="3">
    <source>
        <dbReference type="EMBL" id="ACU03287.1"/>
    </source>
</evidence>
<dbReference type="OrthoDB" id="9808753at2"/>
<organism evidence="3 4">
    <name type="scientific">Pedobacter heparinus (strain ATCC 13125 / DSM 2366 / CIP 104194 / JCM 7457 / NBRC 12017 / NCIMB 9290 / NRRL B-14731 / HIM 762-3)</name>
    <dbReference type="NCBI Taxonomy" id="485917"/>
    <lineage>
        <taxon>Bacteria</taxon>
        <taxon>Pseudomonadati</taxon>
        <taxon>Bacteroidota</taxon>
        <taxon>Sphingobacteriia</taxon>
        <taxon>Sphingobacteriales</taxon>
        <taxon>Sphingobacteriaceae</taxon>
        <taxon>Pedobacter</taxon>
    </lineage>
</organism>
<dbReference type="KEGG" id="phe:Phep_1068"/>
<dbReference type="STRING" id="485917.Phep_1068"/>
<feature type="signal peptide" evidence="2">
    <location>
        <begin position="1"/>
        <end position="22"/>
    </location>
</feature>
<gene>
    <name evidence="3" type="ordered locus">Phep_1068</name>
</gene>
<accession>C6Y3K8</accession>